<dbReference type="Proteomes" id="UP000887116">
    <property type="component" value="Unassembled WGS sequence"/>
</dbReference>
<name>A0A8X6FLZ7_TRICU</name>
<gene>
    <name evidence="1" type="ORF">TNCT_521771</name>
</gene>
<evidence type="ECO:0000313" key="1">
    <source>
        <dbReference type="EMBL" id="GFQ83902.1"/>
    </source>
</evidence>
<keyword evidence="2" id="KW-1185">Reference proteome</keyword>
<evidence type="ECO:0000313" key="2">
    <source>
        <dbReference type="Proteomes" id="UP000887116"/>
    </source>
</evidence>
<accession>A0A8X6FLZ7</accession>
<comment type="caution">
    <text evidence="1">The sequence shown here is derived from an EMBL/GenBank/DDBJ whole genome shotgun (WGS) entry which is preliminary data.</text>
</comment>
<organism evidence="1 2">
    <name type="scientific">Trichonephila clavata</name>
    <name type="common">Joro spider</name>
    <name type="synonym">Nephila clavata</name>
    <dbReference type="NCBI Taxonomy" id="2740835"/>
    <lineage>
        <taxon>Eukaryota</taxon>
        <taxon>Metazoa</taxon>
        <taxon>Ecdysozoa</taxon>
        <taxon>Arthropoda</taxon>
        <taxon>Chelicerata</taxon>
        <taxon>Arachnida</taxon>
        <taxon>Araneae</taxon>
        <taxon>Araneomorphae</taxon>
        <taxon>Entelegynae</taxon>
        <taxon>Araneoidea</taxon>
        <taxon>Nephilidae</taxon>
        <taxon>Trichonephila</taxon>
    </lineage>
</organism>
<dbReference type="EMBL" id="BMAO01022728">
    <property type="protein sequence ID" value="GFQ83902.1"/>
    <property type="molecule type" value="Genomic_DNA"/>
</dbReference>
<sequence>MNSSHPPISENSLHSSKTTGCISIFFGTIAFWLQVEQHPPVESPCDARKAVYPVMHPRAKVEIFVVFSPVEGLVEDYVK</sequence>
<protein>
    <submittedName>
        <fullName evidence="1">Uncharacterized protein</fullName>
    </submittedName>
</protein>
<proteinExistence type="predicted"/>
<dbReference type="AlphaFoldDB" id="A0A8X6FLZ7"/>
<reference evidence="1" key="1">
    <citation type="submission" date="2020-07" db="EMBL/GenBank/DDBJ databases">
        <title>Multicomponent nature underlies the extraordinary mechanical properties of spider dragline silk.</title>
        <authorList>
            <person name="Kono N."/>
            <person name="Nakamura H."/>
            <person name="Mori M."/>
            <person name="Yoshida Y."/>
            <person name="Ohtoshi R."/>
            <person name="Malay A.D."/>
            <person name="Moran D.A.P."/>
            <person name="Tomita M."/>
            <person name="Numata K."/>
            <person name="Arakawa K."/>
        </authorList>
    </citation>
    <scope>NUCLEOTIDE SEQUENCE</scope>
</reference>